<evidence type="ECO:0000313" key="1">
    <source>
        <dbReference type="EMBL" id="KAI4867863.1"/>
    </source>
</evidence>
<proteinExistence type="predicted"/>
<accession>A0ACB9Z8D1</accession>
<reference evidence="1 2" key="1">
    <citation type="journal article" date="2022" name="New Phytol.">
        <title>Ecological generalism drives hyperdiversity of secondary metabolite gene clusters in xylarialean endophytes.</title>
        <authorList>
            <person name="Franco M.E.E."/>
            <person name="Wisecaver J.H."/>
            <person name="Arnold A.E."/>
            <person name="Ju Y.M."/>
            <person name="Slot J.C."/>
            <person name="Ahrendt S."/>
            <person name="Moore L.P."/>
            <person name="Eastman K.E."/>
            <person name="Scott K."/>
            <person name="Konkel Z."/>
            <person name="Mondo S.J."/>
            <person name="Kuo A."/>
            <person name="Hayes R.D."/>
            <person name="Haridas S."/>
            <person name="Andreopoulos B."/>
            <person name="Riley R."/>
            <person name="LaButti K."/>
            <person name="Pangilinan J."/>
            <person name="Lipzen A."/>
            <person name="Amirebrahimi M."/>
            <person name="Yan J."/>
            <person name="Adam C."/>
            <person name="Keymanesh K."/>
            <person name="Ng V."/>
            <person name="Louie K."/>
            <person name="Northen T."/>
            <person name="Drula E."/>
            <person name="Henrissat B."/>
            <person name="Hsieh H.M."/>
            <person name="Youens-Clark K."/>
            <person name="Lutzoni F."/>
            <person name="Miadlikowska J."/>
            <person name="Eastwood D.C."/>
            <person name="Hamelin R.C."/>
            <person name="Grigoriev I.V."/>
            <person name="U'Ren J.M."/>
        </authorList>
    </citation>
    <scope>NUCLEOTIDE SEQUENCE [LARGE SCALE GENOMIC DNA]</scope>
    <source>
        <strain evidence="1 2">CBS 119005</strain>
    </source>
</reference>
<keyword evidence="2" id="KW-1185">Reference proteome</keyword>
<dbReference type="Proteomes" id="UP001497700">
    <property type="component" value="Unassembled WGS sequence"/>
</dbReference>
<sequence length="286" mass="32046">MRKGAITANKIVIWRDEVNSSQKYCVCSRPSMKTTPLSSSTAVDSSDCPEAQPSESSSPLPFSYLPPAAQAGRYHPWRNSSSESSPSRSSNPFDDPAKTRSIVVNIQPRDEPFPCSNCGALIDLNVISARLGRREDEGSIRKRSSPMVETNCVYRVPHKSHPVVKWYRRFKRRANEMEAVGKFRKKIDAALEDEKSTGRRALQRPLSKLFKGKKKSSSSPEENRKNRPRATEMYGAFRSDASSEPGSAGIEWSLSDGEYRRPRLAVEGTAARLRRAQRLLKQGAER</sequence>
<evidence type="ECO:0000313" key="2">
    <source>
        <dbReference type="Proteomes" id="UP001497700"/>
    </source>
</evidence>
<gene>
    <name evidence="1" type="ORF">F4820DRAFT_412359</name>
</gene>
<organism evidence="1 2">
    <name type="scientific">Hypoxylon rubiginosum</name>
    <dbReference type="NCBI Taxonomy" id="110542"/>
    <lineage>
        <taxon>Eukaryota</taxon>
        <taxon>Fungi</taxon>
        <taxon>Dikarya</taxon>
        <taxon>Ascomycota</taxon>
        <taxon>Pezizomycotina</taxon>
        <taxon>Sordariomycetes</taxon>
        <taxon>Xylariomycetidae</taxon>
        <taxon>Xylariales</taxon>
        <taxon>Hypoxylaceae</taxon>
        <taxon>Hypoxylon</taxon>
    </lineage>
</organism>
<dbReference type="EMBL" id="MU393443">
    <property type="protein sequence ID" value="KAI4867863.1"/>
    <property type="molecule type" value="Genomic_DNA"/>
</dbReference>
<comment type="caution">
    <text evidence="1">The sequence shown here is derived from an EMBL/GenBank/DDBJ whole genome shotgun (WGS) entry which is preliminary data.</text>
</comment>
<protein>
    <submittedName>
        <fullName evidence="1">Uncharacterized protein</fullName>
    </submittedName>
</protein>
<name>A0ACB9Z8D1_9PEZI</name>